<gene>
    <name evidence="1" type="ORF">MEDL_13318</name>
</gene>
<keyword evidence="2" id="KW-1185">Reference proteome</keyword>
<evidence type="ECO:0000313" key="1">
    <source>
        <dbReference type="EMBL" id="CAG2198563.1"/>
    </source>
</evidence>
<reference evidence="1" key="1">
    <citation type="submission" date="2021-03" db="EMBL/GenBank/DDBJ databases">
        <authorList>
            <person name="Bekaert M."/>
        </authorList>
    </citation>
    <scope>NUCLEOTIDE SEQUENCE</scope>
</reference>
<dbReference type="EMBL" id="CAJPWZ010000687">
    <property type="protein sequence ID" value="CAG2198563.1"/>
    <property type="molecule type" value="Genomic_DNA"/>
</dbReference>
<proteinExistence type="predicted"/>
<accession>A0A8S3QPK7</accession>
<protein>
    <submittedName>
        <fullName evidence="1">Uncharacterized protein</fullName>
    </submittedName>
</protein>
<comment type="caution">
    <text evidence="1">The sequence shown here is derived from an EMBL/GenBank/DDBJ whole genome shotgun (WGS) entry which is preliminary data.</text>
</comment>
<sequence>MGTSHASGNNKQPSEFIRDLKQVMEEVHAIVRENIQSAQFRQKRDYDTKLFERTYDVGDTVYRIDSATKSSKSYLHVHHDKLKPCEDRVLPKWLKYARHRLSLGVHKENEDLDIMIQDPDIGHDLSVLFPDEIPDNDLTMICSGSSGNYGQITNGSPVQDVDVNNQVMDTPGSIHSHVIYAEAIRVVSDLNDSFSESDLDETFLYGVEDSEENEYVVCIRGISLISRMASIERELKYDVGEEIELEGKRTVAIMGKERWRCWMKWGENKPKFDRTRTVFSQTFNRLNDYPILQVKKLKSKSVYSLHSLIHWKVLVIVISKLQSDQQHWLKTFEEYKSEAGISLGPLAIKLSGPISIADSHFHLDTLLVRTGCSGFHELSDFGTRDYYKTCMMFMVANFCFPSSWPNSSQRTELRKTPSVHFSFGIHPRTVNSSSPSNLHRHQTDLEYLVQSSRNVAIGDCRLVTSDRNVNLS</sequence>
<dbReference type="AlphaFoldDB" id="A0A8S3QPK7"/>
<dbReference type="Gene3D" id="3.20.20.140">
    <property type="entry name" value="Metal-dependent hydrolases"/>
    <property type="match status" value="1"/>
</dbReference>
<evidence type="ECO:0000313" key="2">
    <source>
        <dbReference type="Proteomes" id="UP000683360"/>
    </source>
</evidence>
<dbReference type="Proteomes" id="UP000683360">
    <property type="component" value="Unassembled WGS sequence"/>
</dbReference>
<dbReference type="OrthoDB" id="6153983at2759"/>
<organism evidence="1 2">
    <name type="scientific">Mytilus edulis</name>
    <name type="common">Blue mussel</name>
    <dbReference type="NCBI Taxonomy" id="6550"/>
    <lineage>
        <taxon>Eukaryota</taxon>
        <taxon>Metazoa</taxon>
        <taxon>Spiralia</taxon>
        <taxon>Lophotrochozoa</taxon>
        <taxon>Mollusca</taxon>
        <taxon>Bivalvia</taxon>
        <taxon>Autobranchia</taxon>
        <taxon>Pteriomorphia</taxon>
        <taxon>Mytilida</taxon>
        <taxon>Mytiloidea</taxon>
        <taxon>Mytilidae</taxon>
        <taxon>Mytilinae</taxon>
        <taxon>Mytilus</taxon>
    </lineage>
</organism>
<name>A0A8S3QPK7_MYTED</name>